<evidence type="ECO:0000313" key="1">
    <source>
        <dbReference type="EMBL" id="GFT41961.1"/>
    </source>
</evidence>
<sequence>MGSSHIELLFHTNFRWLSRGKILNRLFDMNLNRRYELQCFLNDIFELRNCLHDWKWLCKLEYLEHIYSDLKCLNLSLKGKEISLLHVQDKVNVAIAKPNLWQKRVGIGEVSSRFSLFMSFITSSTTKIYADTLKCITQHLESLQVGLKNYFLDLNNNIKWIRHPFNINTTYMLEDMSHEEEDQLLEFASDGFLKNKHKGNTLT</sequence>
<proteinExistence type="predicted"/>
<reference evidence="1" key="1">
    <citation type="submission" date="2020-08" db="EMBL/GenBank/DDBJ databases">
        <title>Multicomponent nature underlies the extraordinary mechanical properties of spider dragline silk.</title>
        <authorList>
            <person name="Kono N."/>
            <person name="Nakamura H."/>
            <person name="Mori M."/>
            <person name="Yoshida Y."/>
            <person name="Ohtoshi R."/>
            <person name="Malay A.D."/>
            <person name="Moran D.A.P."/>
            <person name="Tomita M."/>
            <person name="Numata K."/>
            <person name="Arakawa K."/>
        </authorList>
    </citation>
    <scope>NUCLEOTIDE SEQUENCE</scope>
</reference>
<dbReference type="PANTHER" id="PTHR45913:SF19">
    <property type="entry name" value="LOW QUALITY PROTEIN: ZINC FINGER BED DOMAIN-CONTAINING PROTEIN 5-LIKE"/>
    <property type="match status" value="1"/>
</dbReference>
<dbReference type="PANTHER" id="PTHR45913">
    <property type="entry name" value="EPM2A-INTERACTING PROTEIN 1"/>
    <property type="match status" value="1"/>
</dbReference>
<protein>
    <submittedName>
        <fullName evidence="1">Zinc finger BED domain-containing protein 5</fullName>
    </submittedName>
</protein>
<comment type="caution">
    <text evidence="1">The sequence shown here is derived from an EMBL/GenBank/DDBJ whole genome shotgun (WGS) entry which is preliminary data.</text>
</comment>
<name>A0A8X6NZN2_NEPPI</name>
<keyword evidence="2" id="KW-1185">Reference proteome</keyword>
<dbReference type="EMBL" id="BMAW01063805">
    <property type="protein sequence ID" value="GFT41961.1"/>
    <property type="molecule type" value="Genomic_DNA"/>
</dbReference>
<evidence type="ECO:0000313" key="2">
    <source>
        <dbReference type="Proteomes" id="UP000887013"/>
    </source>
</evidence>
<dbReference type="Proteomes" id="UP000887013">
    <property type="component" value="Unassembled WGS sequence"/>
</dbReference>
<dbReference type="OrthoDB" id="6423979at2759"/>
<dbReference type="AlphaFoldDB" id="A0A8X6NZN2"/>
<gene>
    <name evidence="1" type="primary">ZBED5</name>
    <name evidence="1" type="ORF">NPIL_205601</name>
</gene>
<organism evidence="1 2">
    <name type="scientific">Nephila pilipes</name>
    <name type="common">Giant wood spider</name>
    <name type="synonym">Nephila maculata</name>
    <dbReference type="NCBI Taxonomy" id="299642"/>
    <lineage>
        <taxon>Eukaryota</taxon>
        <taxon>Metazoa</taxon>
        <taxon>Ecdysozoa</taxon>
        <taxon>Arthropoda</taxon>
        <taxon>Chelicerata</taxon>
        <taxon>Arachnida</taxon>
        <taxon>Araneae</taxon>
        <taxon>Araneomorphae</taxon>
        <taxon>Entelegynae</taxon>
        <taxon>Araneoidea</taxon>
        <taxon>Nephilidae</taxon>
        <taxon>Nephila</taxon>
    </lineage>
</organism>
<accession>A0A8X6NZN2</accession>